<name>A0A2K8SFK8_9NOSO</name>
<evidence type="ECO:0000313" key="1">
    <source>
        <dbReference type="EMBL" id="AUB34252.1"/>
    </source>
</evidence>
<sequence>MRGKVTEAVTRGKVACKYYDATVSVFKMIGASDAYGGLRLRLPLLKSSDLNWSRN</sequence>
<dbReference type="EMBL" id="CP024785">
    <property type="protein sequence ID" value="AUB34252.1"/>
    <property type="molecule type" value="Genomic_DNA"/>
</dbReference>
<protein>
    <submittedName>
        <fullName evidence="1">Uncharacterized protein</fullName>
    </submittedName>
</protein>
<dbReference type="AlphaFoldDB" id="A0A2K8SFK8"/>
<evidence type="ECO:0000313" key="2">
    <source>
        <dbReference type="Proteomes" id="UP000232003"/>
    </source>
</evidence>
<keyword evidence="2" id="KW-1185">Reference proteome</keyword>
<gene>
    <name evidence="1" type="ORF">COO91_00065</name>
</gene>
<organism evidence="1 2">
    <name type="scientific">Nostoc flagelliforme CCNUN1</name>
    <dbReference type="NCBI Taxonomy" id="2038116"/>
    <lineage>
        <taxon>Bacteria</taxon>
        <taxon>Bacillati</taxon>
        <taxon>Cyanobacteriota</taxon>
        <taxon>Cyanophyceae</taxon>
        <taxon>Nostocales</taxon>
        <taxon>Nostocaceae</taxon>
        <taxon>Nostoc</taxon>
    </lineage>
</organism>
<dbReference type="Proteomes" id="UP000232003">
    <property type="component" value="Chromosome"/>
</dbReference>
<accession>A0A2K8SFK8</accession>
<proteinExistence type="predicted"/>
<dbReference type="KEGG" id="nfl:COO91_00065"/>
<reference evidence="1 2" key="1">
    <citation type="submission" date="2017-11" db="EMBL/GenBank/DDBJ databases">
        <title>Complete genome of a free-living desiccation-tolerant cyanobacterium and its photosynthetic adaptation to extreme terrestrial habitat.</title>
        <authorList>
            <person name="Shang J."/>
        </authorList>
    </citation>
    <scope>NUCLEOTIDE SEQUENCE [LARGE SCALE GENOMIC DNA]</scope>
    <source>
        <strain evidence="1 2">CCNUN1</strain>
    </source>
</reference>